<feature type="transmembrane region" description="Helical" evidence="7">
    <location>
        <begin position="12"/>
        <end position="34"/>
    </location>
</feature>
<dbReference type="Pfam" id="PF00528">
    <property type="entry name" value="BPD_transp_1"/>
    <property type="match status" value="1"/>
</dbReference>
<dbReference type="CDD" id="cd06261">
    <property type="entry name" value="TM_PBP2"/>
    <property type="match status" value="1"/>
</dbReference>
<gene>
    <name evidence="9" type="ORF">K6K41_27190</name>
</gene>
<keyword evidence="2 7" id="KW-0813">Transport</keyword>
<dbReference type="SUPFAM" id="SSF161098">
    <property type="entry name" value="MetI-like"/>
    <property type="match status" value="1"/>
</dbReference>
<evidence type="ECO:0000256" key="5">
    <source>
        <dbReference type="ARBA" id="ARBA00022989"/>
    </source>
</evidence>
<evidence type="ECO:0000259" key="8">
    <source>
        <dbReference type="PROSITE" id="PS50928"/>
    </source>
</evidence>
<name>A0A9E6RBJ7_9HYPH</name>
<evidence type="ECO:0000313" key="9">
    <source>
        <dbReference type="EMBL" id="QZO00178.1"/>
    </source>
</evidence>
<dbReference type="RefSeq" id="WP_378148448.1">
    <property type="nucleotide sequence ID" value="NZ_CP081869.1"/>
</dbReference>
<evidence type="ECO:0000256" key="1">
    <source>
        <dbReference type="ARBA" id="ARBA00004651"/>
    </source>
</evidence>
<accession>A0A9E6RBJ7</accession>
<dbReference type="PANTHER" id="PTHR30151">
    <property type="entry name" value="ALKANE SULFONATE ABC TRANSPORTER-RELATED, MEMBRANE SUBUNIT"/>
    <property type="match status" value="1"/>
</dbReference>
<comment type="similarity">
    <text evidence="7">Belongs to the binding-protein-dependent transport system permease family.</text>
</comment>
<keyword evidence="6 7" id="KW-0472">Membrane</keyword>
<dbReference type="EMBL" id="CP081869">
    <property type="protein sequence ID" value="QZO00178.1"/>
    <property type="molecule type" value="Genomic_DNA"/>
</dbReference>
<dbReference type="InterPro" id="IPR000515">
    <property type="entry name" value="MetI-like"/>
</dbReference>
<keyword evidence="5 7" id="KW-1133">Transmembrane helix</keyword>
<reference evidence="9" key="1">
    <citation type="submission" date="2021-08" db="EMBL/GenBank/DDBJ databases">
        <authorList>
            <person name="Zhang H."/>
            <person name="Xu M."/>
            <person name="Yu Z."/>
            <person name="Yang L."/>
            <person name="Cai Y."/>
        </authorList>
    </citation>
    <scope>NUCLEOTIDE SEQUENCE</scope>
    <source>
        <strain evidence="9">CHL1</strain>
    </source>
</reference>
<dbReference type="KEGG" id="cmet:K6K41_27190"/>
<dbReference type="PROSITE" id="PS50928">
    <property type="entry name" value="ABC_TM1"/>
    <property type="match status" value="1"/>
</dbReference>
<feature type="transmembrane region" description="Helical" evidence="7">
    <location>
        <begin position="101"/>
        <end position="120"/>
    </location>
</feature>
<dbReference type="GO" id="GO:0055085">
    <property type="term" value="P:transmembrane transport"/>
    <property type="evidence" value="ECO:0007669"/>
    <property type="project" value="InterPro"/>
</dbReference>
<feature type="domain" description="ABC transmembrane type-1" evidence="8">
    <location>
        <begin position="62"/>
        <end position="244"/>
    </location>
</feature>
<evidence type="ECO:0000313" key="10">
    <source>
        <dbReference type="Proteomes" id="UP000825701"/>
    </source>
</evidence>
<keyword evidence="4 7" id="KW-0812">Transmembrane</keyword>
<feature type="transmembrane region" description="Helical" evidence="7">
    <location>
        <begin position="69"/>
        <end position="89"/>
    </location>
</feature>
<organism evidence="9 10">
    <name type="scientific">Chenggangzhangella methanolivorans</name>
    <dbReference type="NCBI Taxonomy" id="1437009"/>
    <lineage>
        <taxon>Bacteria</taxon>
        <taxon>Pseudomonadati</taxon>
        <taxon>Pseudomonadota</taxon>
        <taxon>Alphaproteobacteria</taxon>
        <taxon>Hyphomicrobiales</taxon>
        <taxon>Methylopilaceae</taxon>
        <taxon>Chenggangzhangella</taxon>
    </lineage>
</organism>
<dbReference type="PANTHER" id="PTHR30151:SF38">
    <property type="entry name" value="ALIPHATIC SULFONATES TRANSPORT PERMEASE PROTEIN SSUC-RELATED"/>
    <property type="match status" value="1"/>
</dbReference>
<dbReference type="GO" id="GO:0005886">
    <property type="term" value="C:plasma membrane"/>
    <property type="evidence" value="ECO:0007669"/>
    <property type="project" value="UniProtKB-SubCell"/>
</dbReference>
<feature type="transmembrane region" description="Helical" evidence="7">
    <location>
        <begin position="224"/>
        <end position="246"/>
    </location>
</feature>
<evidence type="ECO:0000256" key="4">
    <source>
        <dbReference type="ARBA" id="ARBA00022692"/>
    </source>
</evidence>
<dbReference type="Proteomes" id="UP000825701">
    <property type="component" value="Chromosome"/>
</dbReference>
<proteinExistence type="inferred from homology"/>
<evidence type="ECO:0000256" key="2">
    <source>
        <dbReference type="ARBA" id="ARBA00022448"/>
    </source>
</evidence>
<dbReference type="Gene3D" id="1.10.3720.10">
    <property type="entry name" value="MetI-like"/>
    <property type="match status" value="1"/>
</dbReference>
<keyword evidence="3" id="KW-1003">Cell membrane</keyword>
<evidence type="ECO:0000256" key="3">
    <source>
        <dbReference type="ARBA" id="ARBA00022475"/>
    </source>
</evidence>
<dbReference type="AlphaFoldDB" id="A0A9E6RBJ7"/>
<dbReference type="InterPro" id="IPR035906">
    <property type="entry name" value="MetI-like_sf"/>
</dbReference>
<sequence>MGAGALGVASRLGWWAVSLAGFLAVWWAAALFYADPKLLPTPPLVVDALIAAAKTGELFSNLGITLARVAASFLLAMTIGSALGIFMGLSKTADRLLGPWVVLFLNLPALVIIMLCYVWFGLIEAAAVAAVAINKIPNVAVTLREGAAALSRDLAEMAAIYRFSRWKTLRHVILPQLAPYFAAAARSGLALVWKIVLVVELLGRPNGVGFELQTAFQLWDVATILAYALAFGFIVQAIELGIIQPWEHAANRWRR</sequence>
<evidence type="ECO:0000256" key="6">
    <source>
        <dbReference type="ARBA" id="ARBA00023136"/>
    </source>
</evidence>
<evidence type="ECO:0000256" key="7">
    <source>
        <dbReference type="RuleBase" id="RU363032"/>
    </source>
</evidence>
<keyword evidence="10" id="KW-1185">Reference proteome</keyword>
<comment type="subcellular location">
    <subcellularLocation>
        <location evidence="1 7">Cell membrane</location>
        <topology evidence="1 7">Multi-pass membrane protein</topology>
    </subcellularLocation>
</comment>
<protein>
    <submittedName>
        <fullName evidence="9">ABC transporter permease</fullName>
    </submittedName>
</protein>